<feature type="region of interest" description="Disordered" evidence="1">
    <location>
        <begin position="604"/>
        <end position="623"/>
    </location>
</feature>
<feature type="compositionally biased region" description="Polar residues" evidence="1">
    <location>
        <begin position="81"/>
        <end position="104"/>
    </location>
</feature>
<dbReference type="AlphaFoldDB" id="A0A8H3FUT0"/>
<keyword evidence="3" id="KW-1185">Reference proteome</keyword>
<gene>
    <name evidence="2" type="ORF">IMSHALPRED_007309</name>
</gene>
<protein>
    <recommendedName>
        <fullName evidence="4">Rgp1</fullName>
    </recommendedName>
</protein>
<evidence type="ECO:0000313" key="2">
    <source>
        <dbReference type="EMBL" id="CAF9927771.1"/>
    </source>
</evidence>
<name>A0A8H3FUT0_9LECA</name>
<feature type="region of interest" description="Disordered" evidence="1">
    <location>
        <begin position="38"/>
        <end position="125"/>
    </location>
</feature>
<feature type="region of interest" description="Disordered" evidence="1">
    <location>
        <begin position="243"/>
        <end position="274"/>
    </location>
</feature>
<evidence type="ECO:0000256" key="1">
    <source>
        <dbReference type="SAM" id="MobiDB-lite"/>
    </source>
</evidence>
<feature type="region of interest" description="Disordered" evidence="1">
    <location>
        <begin position="140"/>
        <end position="165"/>
    </location>
</feature>
<accession>A0A8H3FUT0</accession>
<evidence type="ECO:0000313" key="3">
    <source>
        <dbReference type="Proteomes" id="UP000664534"/>
    </source>
</evidence>
<organism evidence="2 3">
    <name type="scientific">Imshaugia aleurites</name>
    <dbReference type="NCBI Taxonomy" id="172621"/>
    <lineage>
        <taxon>Eukaryota</taxon>
        <taxon>Fungi</taxon>
        <taxon>Dikarya</taxon>
        <taxon>Ascomycota</taxon>
        <taxon>Pezizomycotina</taxon>
        <taxon>Lecanoromycetes</taxon>
        <taxon>OSLEUM clade</taxon>
        <taxon>Lecanoromycetidae</taxon>
        <taxon>Lecanorales</taxon>
        <taxon>Lecanorineae</taxon>
        <taxon>Parmeliaceae</taxon>
        <taxon>Imshaugia</taxon>
    </lineage>
</organism>
<feature type="compositionally biased region" description="Polar residues" evidence="1">
    <location>
        <begin position="608"/>
        <end position="621"/>
    </location>
</feature>
<proteinExistence type="predicted"/>
<reference evidence="2" key="1">
    <citation type="submission" date="2021-03" db="EMBL/GenBank/DDBJ databases">
        <authorList>
            <person name="Tagirdzhanova G."/>
        </authorList>
    </citation>
    <scope>NUCLEOTIDE SEQUENCE</scope>
</reference>
<dbReference type="OrthoDB" id="1918at2759"/>
<feature type="compositionally biased region" description="Polar residues" evidence="1">
    <location>
        <begin position="251"/>
        <end position="261"/>
    </location>
</feature>
<dbReference type="Pfam" id="PF08737">
    <property type="entry name" value="Rgp1"/>
    <property type="match status" value="1"/>
</dbReference>
<feature type="compositionally biased region" description="Polar residues" evidence="1">
    <location>
        <begin position="115"/>
        <end position="124"/>
    </location>
</feature>
<comment type="caution">
    <text evidence="2">The sequence shown here is derived from an EMBL/GenBank/DDBJ whole genome shotgun (WGS) entry which is preliminary data.</text>
</comment>
<sequence>MSDIRVSVQWKNPTVFAGEDIECTITFKNIALARSVRRSLSPNPRPASHGSHRERWKETLPVRSANAPTSAVHRKSPSLPGFSQSHTSYTRTHKQAFSLSSANGFSRPPIVDVQDPTSPSSILCDNNKKHRRSVSIVSIRGEANDETSPHGQLLNSGRPGRSHTRAASLHVMPRRNGLLSNGPSSVPVNERAFTLPSPLFRASTSNAELGPNLQSIPQSKHRIVPGFGLASPVTGTRDRSSYPNIRFPQGPASTSQVSAVTPRTPRLPNEQSPNFIKNAVSSRSQEVGNGHDQIRPATRILSPSSINGGTPRSSGELYSMSNNSTETLASEYIPQEHSHQVLRPAHSRQASYLTRAKASKPELLMMGYGQIAGSFTLDGSLVNQGPFEEVKRKGIVGGQGGGGVVRNVSTKRESGLLGSIGWGNIGGSLGGFLASTELSSIKESNDSAGPRSIPVLSTPQSILFVDLRLGPGESKSYSYSHPLPKGIPPSYKGRAMKISYSLVVGTQRVSNITQQHQVQRADIPFRVLPSVNCHGEILGHDLMSPHTVLQNTASISSVDNLQEAGVIHRDSSSRKVVNSSQTEFVSYVQKVLNTPHLESGLGILSPTEVGSQSHTPMSEEPSTMKESIDTAILRSNIATPSNRSANRFEITRSGERVAVIMLARPAYRLGEAVPIIIDFHESDISCYSLHTTLETAETIDPAIALRSKASIQRVTKRIHASQFESTVSARKISFSPIIPTTSTPEFITSGINLEWKLRFEFVTHRVGDAEELGERIDGLMEEVARDERGSVRAAVPGLQCETFDVTVPLRVYGATANFDEKTEAGDFPV</sequence>
<feature type="compositionally biased region" description="Basic and acidic residues" evidence="1">
    <location>
        <begin position="51"/>
        <end position="60"/>
    </location>
</feature>
<evidence type="ECO:0008006" key="4">
    <source>
        <dbReference type="Google" id="ProtNLM"/>
    </source>
</evidence>
<dbReference type="PANTHER" id="PTHR12507">
    <property type="entry name" value="REDUCED GROWTH PHENOTYPE 1 RGP1, YEAST -RELATED"/>
    <property type="match status" value="1"/>
</dbReference>
<dbReference type="EMBL" id="CAJPDT010000047">
    <property type="protein sequence ID" value="CAF9927771.1"/>
    <property type="molecule type" value="Genomic_DNA"/>
</dbReference>
<dbReference type="InterPro" id="IPR014848">
    <property type="entry name" value="Rgp1"/>
</dbReference>
<dbReference type="Proteomes" id="UP000664534">
    <property type="component" value="Unassembled WGS sequence"/>
</dbReference>